<evidence type="ECO:0000259" key="1">
    <source>
        <dbReference type="Pfam" id="PF01636"/>
    </source>
</evidence>
<dbReference type="EMBL" id="CP133270">
    <property type="protein sequence ID" value="WVX66255.1"/>
    <property type="molecule type" value="Genomic_DNA"/>
</dbReference>
<dbReference type="Gene3D" id="3.90.1200.10">
    <property type="match status" value="1"/>
</dbReference>
<proteinExistence type="predicted"/>
<dbReference type="Gene3D" id="3.30.200.20">
    <property type="entry name" value="Phosphorylase Kinase, domain 1"/>
    <property type="match status" value="1"/>
</dbReference>
<dbReference type="InterPro" id="IPR002575">
    <property type="entry name" value="Aminoglycoside_PTrfase"/>
</dbReference>
<dbReference type="InterPro" id="IPR011009">
    <property type="entry name" value="Kinase-like_dom_sf"/>
</dbReference>
<reference evidence="2 3" key="1">
    <citation type="journal article" date="2024" name="Environ. Microbiol.">
        <title>Novel evolutionary insights on the interactions of the Holosporales (Alphaproteobacteria) with eukaryotic hosts from comparative genomics.</title>
        <authorList>
            <person name="Giovannini M."/>
            <person name="Petroni G."/>
            <person name="Castelli M."/>
        </authorList>
    </citation>
    <scope>NUCLEOTIDE SEQUENCE [LARGE SCALE GENOMIC DNA]</scope>
    <source>
        <strain evidence="2 3">US_Bl 15I1</strain>
    </source>
</reference>
<sequence length="333" mass="39111">MAQTHRDIDSNLNTFLKLNGCSTALSFVAGDASPRTYYRVSSEAESRILMISEDEKSKNDSFLKIAKILKAEGFRAPQIYAEDFQNGFYLLEDLGDLTFNRALQEGISEKDLYQLGIKGLIEIHNKFQDNSHEIPSYNFDKFYEEASLLIDWYAPEVLKKPVPEEARNSYKSLWKNLYDAQPHLPQTLVLRDYMVDNLMWIPEEIDIQKLGILDFQDALWGPITYDLVSLLEEVRRDVDPHIVQKMLEIYLTAYPYFNVDDFYHSYYLWGAQRNSKIIGIFMRLAKRDGKTRYIDFIPRVWRLLENDLNHPALTTMKNWFEENLPTHLRVRPL</sequence>
<dbReference type="RefSeq" id="WP_331255140.1">
    <property type="nucleotide sequence ID" value="NZ_CP133270.1"/>
</dbReference>
<protein>
    <submittedName>
        <fullName evidence="2">Phosphotransferase enzyme family protein</fullName>
    </submittedName>
</protein>
<accession>A0ABZ2C495</accession>
<evidence type="ECO:0000313" key="3">
    <source>
        <dbReference type="Proteomes" id="UP001330434"/>
    </source>
</evidence>
<dbReference type="Proteomes" id="UP001330434">
    <property type="component" value="Chromosome"/>
</dbReference>
<keyword evidence="3" id="KW-1185">Reference proteome</keyword>
<name>A0ABZ2C495_9PROT</name>
<gene>
    <name evidence="2" type="ORF">Bealeia1_00431</name>
</gene>
<feature type="domain" description="Aminoglycoside phosphotransferase" evidence="1">
    <location>
        <begin position="26"/>
        <end position="255"/>
    </location>
</feature>
<dbReference type="Pfam" id="PF01636">
    <property type="entry name" value="APH"/>
    <property type="match status" value="1"/>
</dbReference>
<organism evidence="2 3">
    <name type="scientific">Candidatus Bealeia paramacronuclearis</name>
    <dbReference type="NCBI Taxonomy" id="1921001"/>
    <lineage>
        <taxon>Bacteria</taxon>
        <taxon>Pseudomonadati</taxon>
        <taxon>Pseudomonadota</taxon>
        <taxon>Alphaproteobacteria</taxon>
        <taxon>Holosporales</taxon>
        <taxon>Holosporaceae</taxon>
        <taxon>Candidatus Bealeia</taxon>
    </lineage>
</organism>
<dbReference type="SUPFAM" id="SSF56112">
    <property type="entry name" value="Protein kinase-like (PK-like)"/>
    <property type="match status" value="1"/>
</dbReference>
<evidence type="ECO:0000313" key="2">
    <source>
        <dbReference type="EMBL" id="WVX66255.1"/>
    </source>
</evidence>